<organism evidence="1 2">
    <name type="scientific">Candidatus Curtissbacteria bacterium RIFCSPLOWO2_01_FULL_42_26</name>
    <dbReference type="NCBI Taxonomy" id="1797729"/>
    <lineage>
        <taxon>Bacteria</taxon>
        <taxon>Candidatus Curtissiibacteriota</taxon>
    </lineage>
</organism>
<dbReference type="Proteomes" id="UP000179227">
    <property type="component" value="Unassembled WGS sequence"/>
</dbReference>
<evidence type="ECO:0000313" key="1">
    <source>
        <dbReference type="EMBL" id="OGE08280.1"/>
    </source>
</evidence>
<proteinExistence type="predicted"/>
<dbReference type="STRING" id="1797729.A3A60_02105"/>
<comment type="caution">
    <text evidence="1">The sequence shown here is derived from an EMBL/GenBank/DDBJ whole genome shotgun (WGS) entry which is preliminary data.</text>
</comment>
<accession>A0A1F5HW34</accession>
<evidence type="ECO:0000313" key="2">
    <source>
        <dbReference type="Proteomes" id="UP000179227"/>
    </source>
</evidence>
<protein>
    <submittedName>
        <fullName evidence="1">Uncharacterized protein</fullName>
    </submittedName>
</protein>
<sequence>MIKSKIAKYQKILKRPYVIAALAIILIALALAAVFSISQIKNRRTPITQNKIQEKLKNHQELSQYQNQEPQIKLLTRNEIRKKRKLYPLIYKDIPTNVYEIRFSQAGSGILLIYDARSDKILKNFSLLEWNNP</sequence>
<name>A0A1F5HW34_9BACT</name>
<dbReference type="EMBL" id="MFBS01000039">
    <property type="protein sequence ID" value="OGE08280.1"/>
    <property type="molecule type" value="Genomic_DNA"/>
</dbReference>
<gene>
    <name evidence="1" type="ORF">A3A60_02105</name>
</gene>
<dbReference type="AlphaFoldDB" id="A0A1F5HW34"/>
<reference evidence="1 2" key="1">
    <citation type="journal article" date="2016" name="Nat. Commun.">
        <title>Thousands of microbial genomes shed light on interconnected biogeochemical processes in an aquifer system.</title>
        <authorList>
            <person name="Anantharaman K."/>
            <person name="Brown C.T."/>
            <person name="Hug L.A."/>
            <person name="Sharon I."/>
            <person name="Castelle C.J."/>
            <person name="Probst A.J."/>
            <person name="Thomas B.C."/>
            <person name="Singh A."/>
            <person name="Wilkins M.J."/>
            <person name="Karaoz U."/>
            <person name="Brodie E.L."/>
            <person name="Williams K.H."/>
            <person name="Hubbard S.S."/>
            <person name="Banfield J.F."/>
        </authorList>
    </citation>
    <scope>NUCLEOTIDE SEQUENCE [LARGE SCALE GENOMIC DNA]</scope>
</reference>